<evidence type="ECO:0000256" key="11">
    <source>
        <dbReference type="HAMAP-Rule" id="MF_01393"/>
    </source>
</evidence>
<evidence type="ECO:0000256" key="12">
    <source>
        <dbReference type="RuleBase" id="RU000483"/>
    </source>
</evidence>
<evidence type="ECO:0000256" key="2">
    <source>
        <dbReference type="ARBA" id="ARBA00006810"/>
    </source>
</evidence>
<evidence type="ECO:0000256" key="1">
    <source>
        <dbReference type="ARBA" id="ARBA00004141"/>
    </source>
</evidence>
<dbReference type="PANTHER" id="PTHR42823">
    <property type="entry name" value="ATP SYNTHASE SUBUNIT A, CHLOROPLASTIC"/>
    <property type="match status" value="1"/>
</dbReference>
<dbReference type="CDD" id="cd00310">
    <property type="entry name" value="ATP-synt_Fo_a_6"/>
    <property type="match status" value="1"/>
</dbReference>
<dbReference type="PaxDb" id="195103-CPF_2458"/>
<dbReference type="EMBL" id="CP000246">
    <property type="protein sequence ID" value="ABG82439.1"/>
    <property type="molecule type" value="Genomic_DNA"/>
</dbReference>
<dbReference type="GO" id="GO:0042777">
    <property type="term" value="P:proton motive force-driven plasma membrane ATP synthesis"/>
    <property type="evidence" value="ECO:0007669"/>
    <property type="project" value="TreeGrafter"/>
</dbReference>
<keyword evidence="10 11" id="KW-0066">ATP synthesis</keyword>
<keyword evidence="14" id="KW-1185">Reference proteome</keyword>
<evidence type="ECO:0000256" key="5">
    <source>
        <dbReference type="ARBA" id="ARBA00022692"/>
    </source>
</evidence>
<dbReference type="Gene3D" id="1.20.120.220">
    <property type="entry name" value="ATP synthase, F0 complex, subunit A"/>
    <property type="match status" value="1"/>
</dbReference>
<protein>
    <recommendedName>
        <fullName evidence="11 12">ATP synthase subunit a</fullName>
    </recommendedName>
    <alternativeName>
        <fullName evidence="11">ATP synthase F0 sector subunit a</fullName>
    </alternativeName>
    <alternativeName>
        <fullName evidence="11">F-ATPase subunit 6</fullName>
    </alternativeName>
</protein>
<keyword evidence="6 11" id="KW-0375">Hydrogen ion transport</keyword>
<dbReference type="PRINTS" id="PR00123">
    <property type="entry name" value="ATPASEA"/>
</dbReference>
<feature type="transmembrane region" description="Helical" evidence="11">
    <location>
        <begin position="104"/>
        <end position="123"/>
    </location>
</feature>
<dbReference type="GO" id="GO:0016787">
    <property type="term" value="F:hydrolase activity"/>
    <property type="evidence" value="ECO:0007669"/>
    <property type="project" value="UniProtKB-KW"/>
</dbReference>
<dbReference type="KEGG" id="cpf:CPF_2458"/>
<comment type="similarity">
    <text evidence="2 11 12">Belongs to the ATPase A chain family.</text>
</comment>
<feature type="transmembrane region" description="Helical" evidence="11">
    <location>
        <begin position="192"/>
        <end position="216"/>
    </location>
</feature>
<dbReference type="InterPro" id="IPR035908">
    <property type="entry name" value="F0_ATP_A_sf"/>
</dbReference>
<keyword evidence="4 11" id="KW-0138">CF(0)</keyword>
<sequence>MDIFAPLFTVKIGSLTISSTIIFQWAAMLLIIVFALLSTRNLKNKPGKLQVVLESIYQTVYNLVKSNMGESYIGFVPYIGTLAIFLLVLNFYGLIGLAPPTQDLSVAVALAITSFVVVHVNAIRRCHIGGYIKGYFKPYPLMLPLNLMERIIFPVSLALRLFGNMLAATLLIDLMYSGLGHISWFAQLGMPILAHGFFDVFDGTIQMIVFTMLTMVNIKIIADH</sequence>
<dbReference type="STRING" id="195103.CPF_2458"/>
<dbReference type="HOGENOM" id="CLU_041018_2_0_9"/>
<reference evidence="13 14" key="1">
    <citation type="journal article" date="2006" name="Genome Res.">
        <title>Skewed genomic variability in strains of the toxigenic bacterial pathogen, Clostridium perfringens.</title>
        <authorList>
            <person name="Myers G.S."/>
            <person name="Rasko D.A."/>
            <person name="Cheung J.K."/>
            <person name="Ravel J."/>
            <person name="Seshadri R."/>
            <person name="Deboy R.T."/>
            <person name="Ren Q."/>
            <person name="Varga J."/>
            <person name="Awad M.M."/>
            <person name="Brinkac L.M."/>
            <person name="Daugherty S.C."/>
            <person name="Haft D.H."/>
            <person name="Dodson R.J."/>
            <person name="Madupu R."/>
            <person name="Nelson W.C."/>
            <person name="Rosovitz M.J."/>
            <person name="Sullivan S.A."/>
            <person name="Khouri H."/>
            <person name="Dimitrov G.I."/>
            <person name="Watkins K.L."/>
            <person name="Mulligan S."/>
            <person name="Benton J."/>
            <person name="Radune D."/>
            <person name="Fisher D.J."/>
            <person name="Atkins H.S."/>
            <person name="Hiscox T."/>
            <person name="Jost B.H."/>
            <person name="Billington S.J."/>
            <person name="Songer J.G."/>
            <person name="McClane B.A."/>
            <person name="Titball R.W."/>
            <person name="Rood J.I."/>
            <person name="Melville S.B."/>
            <person name="Paulsen I.T."/>
        </authorList>
    </citation>
    <scope>NUCLEOTIDE SEQUENCE [LARGE SCALE GENOMIC DNA]</scope>
    <source>
        <strain evidence="14">ATCC 13124 / DSM 756 / JCM 1290 / NCIMB 6125 / NCTC 8237 / S 107 / Type A</strain>
    </source>
</reference>
<evidence type="ECO:0000256" key="10">
    <source>
        <dbReference type="ARBA" id="ARBA00023310"/>
    </source>
</evidence>
<dbReference type="NCBIfam" id="NF004484">
    <property type="entry name" value="PRK05815.3-2"/>
    <property type="match status" value="1"/>
</dbReference>
<keyword evidence="3 11" id="KW-0813">Transport</keyword>
<dbReference type="InterPro" id="IPR045082">
    <property type="entry name" value="ATP_syn_F0_a_bact/chloroplast"/>
</dbReference>
<evidence type="ECO:0000256" key="8">
    <source>
        <dbReference type="ARBA" id="ARBA00023065"/>
    </source>
</evidence>
<evidence type="ECO:0000256" key="7">
    <source>
        <dbReference type="ARBA" id="ARBA00022989"/>
    </source>
</evidence>
<dbReference type="PANTHER" id="PTHR42823:SF3">
    <property type="entry name" value="ATP SYNTHASE SUBUNIT A, CHLOROPLASTIC"/>
    <property type="match status" value="1"/>
</dbReference>
<comment type="function">
    <text evidence="11 12">Key component of the proton channel; it plays a direct role in the translocation of protons across the membrane.</text>
</comment>
<dbReference type="AlphaFoldDB" id="A0A0H2YPL2"/>
<keyword evidence="9 11" id="KW-0472">Membrane</keyword>
<dbReference type="InterPro" id="IPR000568">
    <property type="entry name" value="ATP_synth_F0_asu"/>
</dbReference>
<feature type="transmembrane region" description="Helical" evidence="11">
    <location>
        <begin position="75"/>
        <end position="98"/>
    </location>
</feature>
<dbReference type="NCBIfam" id="TIGR01131">
    <property type="entry name" value="ATP_synt_6_or_A"/>
    <property type="match status" value="1"/>
</dbReference>
<comment type="subunit">
    <text evidence="11">F-type ATPases have 2 components, CF(1) - the catalytic core - and CF(0) - the membrane proton channel. CF(1) has five subunits: alpha(3), beta(3), gamma(1), delta(1), epsilon(1). CF(0) has three main subunits: a(1), b(2) and c(9-12). The alpha and beta chains form an alternating ring which encloses part of the gamma chain. CF(1) is attached to CF(0) by a central stalk formed by the gamma and epsilon chains, while a peripheral stalk is formed by the delta and b chains.</text>
</comment>
<dbReference type="SUPFAM" id="SSF81336">
    <property type="entry name" value="F1F0 ATP synthase subunit A"/>
    <property type="match status" value="1"/>
</dbReference>
<organism evidence="13 14">
    <name type="scientific">Clostridium perfringens (strain ATCC 13124 / DSM 756 / JCM 1290 / NCIMB 6125 / NCTC 8237 / Type A)</name>
    <dbReference type="NCBI Taxonomy" id="195103"/>
    <lineage>
        <taxon>Bacteria</taxon>
        <taxon>Bacillati</taxon>
        <taxon>Bacillota</taxon>
        <taxon>Clostridia</taxon>
        <taxon>Eubacteriales</taxon>
        <taxon>Clostridiaceae</taxon>
        <taxon>Clostridium</taxon>
    </lineage>
</organism>
<dbReference type="GO" id="GO:0046933">
    <property type="term" value="F:proton-transporting ATP synthase activity, rotational mechanism"/>
    <property type="evidence" value="ECO:0007669"/>
    <property type="project" value="UniProtKB-UniRule"/>
</dbReference>
<evidence type="ECO:0000313" key="13">
    <source>
        <dbReference type="EMBL" id="ABG82439.1"/>
    </source>
</evidence>
<keyword evidence="5 11" id="KW-0812">Transmembrane</keyword>
<keyword evidence="7 11" id="KW-1133">Transmembrane helix</keyword>
<keyword evidence="11" id="KW-1003">Cell membrane</keyword>
<dbReference type="InterPro" id="IPR023011">
    <property type="entry name" value="ATP_synth_F0_asu_AS"/>
</dbReference>
<accession>A0A0H2YPL2</accession>
<gene>
    <name evidence="11 13" type="primary">atpB</name>
    <name evidence="13" type="ordered locus">CPF_2458</name>
</gene>
<name>A0A0H2YPL2_CLOP1</name>
<dbReference type="GeneID" id="93001264"/>
<feature type="transmembrane region" description="Helical" evidence="11">
    <location>
        <begin position="12"/>
        <end position="37"/>
    </location>
</feature>
<dbReference type="Pfam" id="PF00119">
    <property type="entry name" value="ATP-synt_A"/>
    <property type="match status" value="1"/>
</dbReference>
<dbReference type="HAMAP" id="MF_01393">
    <property type="entry name" value="ATP_synth_a_bact"/>
    <property type="match status" value="1"/>
</dbReference>
<dbReference type="GO" id="GO:0045259">
    <property type="term" value="C:proton-transporting ATP synthase complex"/>
    <property type="evidence" value="ECO:0007669"/>
    <property type="project" value="UniProtKB-KW"/>
</dbReference>
<dbReference type="PROSITE" id="PS00449">
    <property type="entry name" value="ATPASE_A"/>
    <property type="match status" value="1"/>
</dbReference>
<dbReference type="RefSeq" id="WP_003452429.1">
    <property type="nucleotide sequence ID" value="NC_008261.1"/>
</dbReference>
<keyword evidence="8 11" id="KW-0406">Ion transport</keyword>
<proteinExistence type="inferred from homology"/>
<dbReference type="eggNOG" id="COG0356">
    <property type="taxonomic scope" value="Bacteria"/>
</dbReference>
<comment type="subcellular location">
    <subcellularLocation>
        <location evidence="11 12">Cell membrane</location>
        <topology evidence="11 12">Multi-pass membrane protein</topology>
    </subcellularLocation>
    <subcellularLocation>
        <location evidence="1">Membrane</location>
        <topology evidence="1">Multi-pass membrane protein</topology>
    </subcellularLocation>
</comment>
<dbReference type="GO" id="GO:0005886">
    <property type="term" value="C:plasma membrane"/>
    <property type="evidence" value="ECO:0007669"/>
    <property type="project" value="UniProtKB-SubCell"/>
</dbReference>
<keyword evidence="13" id="KW-0378">Hydrolase</keyword>
<evidence type="ECO:0000313" key="14">
    <source>
        <dbReference type="Proteomes" id="UP000001823"/>
    </source>
</evidence>
<evidence type="ECO:0000256" key="9">
    <source>
        <dbReference type="ARBA" id="ARBA00023136"/>
    </source>
</evidence>
<evidence type="ECO:0000256" key="4">
    <source>
        <dbReference type="ARBA" id="ARBA00022547"/>
    </source>
</evidence>
<evidence type="ECO:0000256" key="6">
    <source>
        <dbReference type="ARBA" id="ARBA00022781"/>
    </source>
</evidence>
<evidence type="ECO:0000256" key="3">
    <source>
        <dbReference type="ARBA" id="ARBA00022448"/>
    </source>
</evidence>
<dbReference type="Proteomes" id="UP000001823">
    <property type="component" value="Chromosome"/>
</dbReference>